<accession>A0A4C1YC00</accession>
<proteinExistence type="predicted"/>
<reference evidence="2 3" key="1">
    <citation type="journal article" date="2019" name="Commun. Biol.">
        <title>The bagworm genome reveals a unique fibroin gene that provides high tensile strength.</title>
        <authorList>
            <person name="Kono N."/>
            <person name="Nakamura H."/>
            <person name="Ohtoshi R."/>
            <person name="Tomita M."/>
            <person name="Numata K."/>
            <person name="Arakawa K."/>
        </authorList>
    </citation>
    <scope>NUCLEOTIDE SEQUENCE [LARGE SCALE GENOMIC DNA]</scope>
</reference>
<dbReference type="AlphaFoldDB" id="A0A4C1YC00"/>
<evidence type="ECO:0000313" key="2">
    <source>
        <dbReference type="EMBL" id="GBP72352.1"/>
    </source>
</evidence>
<comment type="caution">
    <text evidence="2">The sequence shown here is derived from an EMBL/GenBank/DDBJ whole genome shotgun (WGS) entry which is preliminary data.</text>
</comment>
<dbReference type="InterPro" id="IPR023139">
    <property type="entry name" value="PBDC1-like_dom_sf"/>
</dbReference>
<feature type="domain" description="Polysaccharide biosynthesis" evidence="1">
    <location>
        <begin position="77"/>
        <end position="201"/>
    </location>
</feature>
<dbReference type="InterPro" id="IPR021148">
    <property type="entry name" value="Polysacc_synth_dom"/>
</dbReference>
<dbReference type="PANTHER" id="PTHR13410:SF9">
    <property type="entry name" value="PROTEIN PBDC1"/>
    <property type="match status" value="1"/>
</dbReference>
<dbReference type="Gene3D" id="1.10.3560.10">
    <property type="entry name" value="yst0336 like domain"/>
    <property type="match status" value="1"/>
</dbReference>
<dbReference type="EMBL" id="BGZK01001142">
    <property type="protein sequence ID" value="GBP72352.1"/>
    <property type="molecule type" value="Genomic_DNA"/>
</dbReference>
<protein>
    <submittedName>
        <fullName evidence="2">Protein PBDC1</fullName>
    </submittedName>
</protein>
<gene>
    <name evidence="2" type="primary">Pbdc1</name>
    <name evidence="2" type="ORF">EVAR_55120_1</name>
</gene>
<dbReference type="Proteomes" id="UP000299102">
    <property type="component" value="Unassembled WGS sequence"/>
</dbReference>
<organism evidence="2 3">
    <name type="scientific">Eumeta variegata</name>
    <name type="common">Bagworm moth</name>
    <name type="synonym">Eumeta japonica</name>
    <dbReference type="NCBI Taxonomy" id="151549"/>
    <lineage>
        <taxon>Eukaryota</taxon>
        <taxon>Metazoa</taxon>
        <taxon>Ecdysozoa</taxon>
        <taxon>Arthropoda</taxon>
        <taxon>Hexapoda</taxon>
        <taxon>Insecta</taxon>
        <taxon>Pterygota</taxon>
        <taxon>Neoptera</taxon>
        <taxon>Endopterygota</taxon>
        <taxon>Lepidoptera</taxon>
        <taxon>Glossata</taxon>
        <taxon>Ditrysia</taxon>
        <taxon>Tineoidea</taxon>
        <taxon>Psychidae</taxon>
        <taxon>Oiketicinae</taxon>
        <taxon>Eumeta</taxon>
    </lineage>
</organism>
<dbReference type="STRING" id="151549.A0A4C1YC00"/>
<dbReference type="Pfam" id="PF04669">
    <property type="entry name" value="PBDC1"/>
    <property type="match status" value="1"/>
</dbReference>
<dbReference type="InterPro" id="IPR008476">
    <property type="entry name" value="PBDC1_metazoa/fungi"/>
</dbReference>
<dbReference type="OrthoDB" id="10248897at2759"/>
<dbReference type="GO" id="GO:0005737">
    <property type="term" value="C:cytoplasm"/>
    <property type="evidence" value="ECO:0007669"/>
    <property type="project" value="TreeGrafter"/>
</dbReference>
<sequence length="223" mass="26144">MRGTKGLRAAFDPLKDLIRPKRHFEKPIKKYCMSYSRNQVSEQAEWRRSSNSEAANINAFDDVLSRPAEEFMNDETVEHLWAAKAMEHSDIYFNVLCSVDTRWLRITPHDDLIYMHFRQDFPDLEVGYIKEDEIKSSPNKVKWRSFCEKFKNIIEDYSFGTLLRADTKGDYSEQNTILVPRVQFYAIEIARNREGLNNEVKKKFKCASKANLESQNQQTEIAA</sequence>
<keyword evidence="3" id="KW-1185">Reference proteome</keyword>
<evidence type="ECO:0000313" key="3">
    <source>
        <dbReference type="Proteomes" id="UP000299102"/>
    </source>
</evidence>
<name>A0A4C1YC00_EUMVA</name>
<evidence type="ECO:0000259" key="1">
    <source>
        <dbReference type="Pfam" id="PF04669"/>
    </source>
</evidence>
<dbReference type="PANTHER" id="PTHR13410">
    <property type="entry name" value="PROTEIN PBDC1"/>
    <property type="match status" value="1"/>
</dbReference>